<reference evidence="2 3" key="1">
    <citation type="journal article" date="2017" name="ISME J.">
        <title>Energy and carbon metabolisms in a deep terrestrial subsurface fluid microbial community.</title>
        <authorList>
            <person name="Momper L."/>
            <person name="Jungbluth S.P."/>
            <person name="Lee M.D."/>
            <person name="Amend J.P."/>
        </authorList>
    </citation>
    <scope>NUCLEOTIDE SEQUENCE [LARGE SCALE GENOMIC DNA]</scope>
    <source>
        <strain evidence="2">SURF_26</strain>
    </source>
</reference>
<comment type="caution">
    <text evidence="2">The sequence shown here is derived from an EMBL/GenBank/DDBJ whole genome shotgun (WGS) entry which is preliminary data.</text>
</comment>
<dbReference type="AlphaFoldDB" id="A0A3A4R328"/>
<proteinExistence type="predicted"/>
<dbReference type="Proteomes" id="UP000266426">
    <property type="component" value="Unassembled WGS sequence"/>
</dbReference>
<dbReference type="Pfam" id="PF19588">
    <property type="entry name" value="SxtJ"/>
    <property type="match status" value="1"/>
</dbReference>
<feature type="transmembrane region" description="Helical" evidence="1">
    <location>
        <begin position="78"/>
        <end position="98"/>
    </location>
</feature>
<dbReference type="EMBL" id="QZJZ01000060">
    <property type="protein sequence ID" value="RJP58846.1"/>
    <property type="molecule type" value="Genomic_DNA"/>
</dbReference>
<keyword evidence="1" id="KW-0812">Transmembrane</keyword>
<protein>
    <submittedName>
        <fullName evidence="2">Uncharacterized protein</fullName>
    </submittedName>
</protein>
<gene>
    <name evidence="2" type="ORF">C4541_07340</name>
</gene>
<accession>A0A3A4R328</accession>
<sequence>MQSLRDKISNVTKDRAKDTGMALVLICLLASYLSQSQRFIASSIIFLVINMIVPSIFKPLALVWFGLSELLGTVASKIVLSLIFFVIVTPVGLIRRALGYDTLRVRQWKKGSSSVFKERNMVFSPKDIERPY</sequence>
<organism evidence="2 3">
    <name type="scientific">Candidatus Auribacter fodinae</name>
    <dbReference type="NCBI Taxonomy" id="2093366"/>
    <lineage>
        <taxon>Bacteria</taxon>
        <taxon>Pseudomonadati</taxon>
        <taxon>Candidatus Auribacterota</taxon>
        <taxon>Candidatus Auribacteria</taxon>
        <taxon>Candidatus Auribacterales</taxon>
        <taxon>Candidatus Auribacteraceae</taxon>
        <taxon>Candidatus Auribacter</taxon>
    </lineage>
</organism>
<keyword evidence="1" id="KW-1133">Transmembrane helix</keyword>
<dbReference type="InterPro" id="IPR045781">
    <property type="entry name" value="SxtJ"/>
</dbReference>
<name>A0A3A4R328_9BACT</name>
<evidence type="ECO:0000313" key="3">
    <source>
        <dbReference type="Proteomes" id="UP000266426"/>
    </source>
</evidence>
<keyword evidence="1" id="KW-0472">Membrane</keyword>
<feature type="transmembrane region" description="Helical" evidence="1">
    <location>
        <begin position="45"/>
        <end position="66"/>
    </location>
</feature>
<evidence type="ECO:0000313" key="2">
    <source>
        <dbReference type="EMBL" id="RJP58846.1"/>
    </source>
</evidence>
<evidence type="ECO:0000256" key="1">
    <source>
        <dbReference type="SAM" id="Phobius"/>
    </source>
</evidence>